<comment type="caution">
    <text evidence="1">The sequence shown here is derived from an EMBL/GenBank/DDBJ whole genome shotgun (WGS) entry which is preliminary data.</text>
</comment>
<protein>
    <submittedName>
        <fullName evidence="1">Two-component system sensor histidine kinase/response regulator</fullName>
    </submittedName>
</protein>
<sequence length="184" mass="21323">MAQNNMQVAHYSTKEGLPHDIVYCSLKSEDSFLWFGTWFGLSRFDGSRFANYSDAYISSSDQPPRKVEWLAEDALGNLWIKTLDWKLSVFFKQTERFEDVYEELKPYARNLQVIKIQADGTGKILLLTKDKNLLLAETLKDGSIRIQTLVDARKYINTFNYQLRQDVVQLKASRANYVGKDYQG</sequence>
<keyword evidence="1" id="KW-0418">Kinase</keyword>
<keyword evidence="1" id="KW-0808">Transferase</keyword>
<accession>K1SGD0</accession>
<organism evidence="1">
    <name type="scientific">human gut metagenome</name>
    <dbReference type="NCBI Taxonomy" id="408170"/>
    <lineage>
        <taxon>unclassified sequences</taxon>
        <taxon>metagenomes</taxon>
        <taxon>organismal metagenomes</taxon>
    </lineage>
</organism>
<dbReference type="EMBL" id="AJWY01011432">
    <property type="protein sequence ID" value="EKC52775.1"/>
    <property type="molecule type" value="Genomic_DNA"/>
</dbReference>
<dbReference type="AlphaFoldDB" id="K1SGD0"/>
<dbReference type="InterPro" id="IPR015943">
    <property type="entry name" value="WD40/YVTN_repeat-like_dom_sf"/>
</dbReference>
<gene>
    <name evidence="1" type="ORF">LEA_16718</name>
</gene>
<evidence type="ECO:0000313" key="1">
    <source>
        <dbReference type="EMBL" id="EKC52775.1"/>
    </source>
</evidence>
<reference evidence="1" key="1">
    <citation type="journal article" date="2013" name="Environ. Microbiol.">
        <title>Microbiota from the distal guts of lean and obese adolescents exhibit partial functional redundancy besides clear differences in community structure.</title>
        <authorList>
            <person name="Ferrer M."/>
            <person name="Ruiz A."/>
            <person name="Lanza F."/>
            <person name="Haange S.B."/>
            <person name="Oberbach A."/>
            <person name="Till H."/>
            <person name="Bargiela R."/>
            <person name="Campoy C."/>
            <person name="Segura M.T."/>
            <person name="Richter M."/>
            <person name="von Bergen M."/>
            <person name="Seifert J."/>
            <person name="Suarez A."/>
        </authorList>
    </citation>
    <scope>NUCLEOTIDE SEQUENCE</scope>
</reference>
<proteinExistence type="predicted"/>
<feature type="non-terminal residue" evidence="1">
    <location>
        <position position="184"/>
    </location>
</feature>
<dbReference type="Gene3D" id="2.130.10.10">
    <property type="entry name" value="YVTN repeat-like/Quinoprotein amine dehydrogenase"/>
    <property type="match status" value="1"/>
</dbReference>
<name>K1SGD0_9ZZZZ</name>
<dbReference type="GO" id="GO:0016301">
    <property type="term" value="F:kinase activity"/>
    <property type="evidence" value="ECO:0007669"/>
    <property type="project" value="UniProtKB-KW"/>
</dbReference>